<dbReference type="PANTHER" id="PTHR30093">
    <property type="entry name" value="GENERAL SECRETION PATHWAY PROTEIN G"/>
    <property type="match status" value="1"/>
</dbReference>
<evidence type="ECO:0000256" key="1">
    <source>
        <dbReference type="ARBA" id="ARBA00004167"/>
    </source>
</evidence>
<dbReference type="SUPFAM" id="SSF54523">
    <property type="entry name" value="Pili subunits"/>
    <property type="match status" value="1"/>
</dbReference>
<dbReference type="GO" id="GO:0015627">
    <property type="term" value="C:type II protein secretion system complex"/>
    <property type="evidence" value="ECO:0007669"/>
    <property type="project" value="InterPro"/>
</dbReference>
<keyword evidence="4 6" id="KW-1133">Transmembrane helix</keyword>
<comment type="subcellular location">
    <subcellularLocation>
        <location evidence="1">Membrane</location>
        <topology evidence="1">Single-pass membrane protein</topology>
    </subcellularLocation>
</comment>
<dbReference type="InterPro" id="IPR000983">
    <property type="entry name" value="Bac_GSPG_pilin"/>
</dbReference>
<evidence type="ECO:0000313" key="8">
    <source>
        <dbReference type="Proteomes" id="UP000034325"/>
    </source>
</evidence>
<evidence type="ECO:0000256" key="5">
    <source>
        <dbReference type="ARBA" id="ARBA00023136"/>
    </source>
</evidence>
<dbReference type="Gene3D" id="3.30.700.10">
    <property type="entry name" value="Glycoprotein, Type 4 Pilin"/>
    <property type="match status" value="1"/>
</dbReference>
<feature type="transmembrane region" description="Helical" evidence="6">
    <location>
        <begin position="35"/>
        <end position="58"/>
    </location>
</feature>
<evidence type="ECO:0000256" key="3">
    <source>
        <dbReference type="ARBA" id="ARBA00022692"/>
    </source>
</evidence>
<dbReference type="InterPro" id="IPR045584">
    <property type="entry name" value="Pilin-like"/>
</dbReference>
<dbReference type="GO" id="GO:0016020">
    <property type="term" value="C:membrane"/>
    <property type="evidence" value="ECO:0007669"/>
    <property type="project" value="UniProtKB-SubCell"/>
</dbReference>
<sequence length="168" mass="18113">MIEKNKEQRTKNKVKSKLTSFLTTNYQLLTTSSGFTLIELLIVMAVLGVLASVVIVQIGPASQQRARDTIRRNDIKQYQTALEIYANKSDGDYPAVGAMPCTDLGLSGSLCKEDPQGGSYPYFSDGSVYVIGATLEYRPGGTQMYFVACSNGLSDDSTAAATDTTCPL</sequence>
<dbReference type="PRINTS" id="PR00813">
    <property type="entry name" value="BCTERIALGSPG"/>
</dbReference>
<dbReference type="PROSITE" id="PS00409">
    <property type="entry name" value="PROKAR_NTER_METHYL"/>
    <property type="match status" value="1"/>
</dbReference>
<proteinExistence type="predicted"/>
<dbReference type="InterPro" id="IPR012902">
    <property type="entry name" value="N_methyl_site"/>
</dbReference>
<evidence type="ECO:0000256" key="6">
    <source>
        <dbReference type="SAM" id="Phobius"/>
    </source>
</evidence>
<gene>
    <name evidence="7" type="ORF">UT23_C0001G0022</name>
</gene>
<dbReference type="PANTHER" id="PTHR30093:SF44">
    <property type="entry name" value="TYPE II SECRETION SYSTEM CORE PROTEIN G"/>
    <property type="match status" value="1"/>
</dbReference>
<evidence type="ECO:0000256" key="2">
    <source>
        <dbReference type="ARBA" id="ARBA00022481"/>
    </source>
</evidence>
<dbReference type="Pfam" id="PF07963">
    <property type="entry name" value="N_methyl"/>
    <property type="match status" value="1"/>
</dbReference>
<comment type="caution">
    <text evidence="7">The sequence shown here is derived from an EMBL/GenBank/DDBJ whole genome shotgun (WGS) entry which is preliminary data.</text>
</comment>
<evidence type="ECO:0000313" key="7">
    <source>
        <dbReference type="EMBL" id="KKQ98741.1"/>
    </source>
</evidence>
<dbReference type="GO" id="GO:0015628">
    <property type="term" value="P:protein secretion by the type II secretion system"/>
    <property type="evidence" value="ECO:0007669"/>
    <property type="project" value="InterPro"/>
</dbReference>
<reference evidence="7 8" key="1">
    <citation type="journal article" date="2015" name="Nature">
        <title>rRNA introns, odd ribosomes, and small enigmatic genomes across a large radiation of phyla.</title>
        <authorList>
            <person name="Brown C.T."/>
            <person name="Hug L.A."/>
            <person name="Thomas B.C."/>
            <person name="Sharon I."/>
            <person name="Castelle C.J."/>
            <person name="Singh A."/>
            <person name="Wilkins M.J."/>
            <person name="Williams K.H."/>
            <person name="Banfield J.F."/>
        </authorList>
    </citation>
    <scope>NUCLEOTIDE SEQUENCE [LARGE SCALE GENOMIC DNA]</scope>
</reference>
<dbReference type="Proteomes" id="UP000034325">
    <property type="component" value="Unassembled WGS sequence"/>
</dbReference>
<dbReference type="EMBL" id="LBWA01000001">
    <property type="protein sequence ID" value="KKQ98741.1"/>
    <property type="molecule type" value="Genomic_DNA"/>
</dbReference>
<organism evidence="7 8">
    <name type="scientific">Candidatus Woesebacteria bacterium GW2011_GWA1_39_12</name>
    <dbReference type="NCBI Taxonomy" id="1618549"/>
    <lineage>
        <taxon>Bacteria</taxon>
        <taxon>Candidatus Woeseibacteriota</taxon>
    </lineage>
</organism>
<protein>
    <recommendedName>
        <fullName evidence="9">General secretion pathway protein G</fullName>
    </recommendedName>
</protein>
<keyword evidence="5 6" id="KW-0472">Membrane</keyword>
<dbReference type="NCBIfam" id="TIGR02532">
    <property type="entry name" value="IV_pilin_GFxxxE"/>
    <property type="match status" value="1"/>
</dbReference>
<keyword evidence="3 6" id="KW-0812">Transmembrane</keyword>
<keyword evidence="2" id="KW-0488">Methylation</keyword>
<evidence type="ECO:0000256" key="4">
    <source>
        <dbReference type="ARBA" id="ARBA00022989"/>
    </source>
</evidence>
<evidence type="ECO:0008006" key="9">
    <source>
        <dbReference type="Google" id="ProtNLM"/>
    </source>
</evidence>
<dbReference type="AlphaFoldDB" id="A0A0G0QAM4"/>
<name>A0A0G0QAM4_9BACT</name>
<accession>A0A0G0QAM4</accession>